<sequence>MYSRPWRKTPAWLIHRPDNATSAVSGCITAPDGDVKTSYQALQTPHGLPLFTVKRGISRVGIYTRHTSSCMCVSFSATRIIEGIVPGLR</sequence>
<evidence type="ECO:0000313" key="1">
    <source>
        <dbReference type="EMBL" id="ECV0503576.1"/>
    </source>
</evidence>
<reference evidence="1" key="1">
    <citation type="submission" date="2018-09" db="EMBL/GenBank/DDBJ databases">
        <authorList>
            <consortium name="NARMS: The National Antimicrobial Resistance Monitoring System"/>
        </authorList>
    </citation>
    <scope>NUCLEOTIDE SEQUENCE</scope>
    <source>
        <strain evidence="1">FSIS11813686</strain>
    </source>
</reference>
<gene>
    <name evidence="1" type="ORF">D3F51_07050</name>
</gene>
<organism evidence="1">
    <name type="scientific">Salmonella anatum</name>
    <dbReference type="NCBI Taxonomy" id="58712"/>
    <lineage>
        <taxon>Bacteria</taxon>
        <taxon>Pseudomonadati</taxon>
        <taxon>Pseudomonadota</taxon>
        <taxon>Gammaproteobacteria</taxon>
        <taxon>Enterobacterales</taxon>
        <taxon>Enterobacteriaceae</taxon>
        <taxon>Salmonella</taxon>
    </lineage>
</organism>
<comment type="caution">
    <text evidence="1">The sequence shown here is derived from an EMBL/GenBank/DDBJ whole genome shotgun (WGS) entry which is preliminary data.</text>
</comment>
<proteinExistence type="predicted"/>
<name>A0A5X1XEA5_SALAN</name>
<dbReference type="EMBL" id="AAKSWZ010000006">
    <property type="protein sequence ID" value="ECV0503576.1"/>
    <property type="molecule type" value="Genomic_DNA"/>
</dbReference>
<accession>A0A5X1XEA5</accession>
<dbReference type="AlphaFoldDB" id="A0A5X1XEA5"/>
<protein>
    <submittedName>
        <fullName evidence="1">Uncharacterized protein</fullName>
    </submittedName>
</protein>